<dbReference type="KEGG" id="pstg:E8M01_04180"/>
<gene>
    <name evidence="1" type="ORF">E8M01_04180</name>
</gene>
<dbReference type="Pfam" id="PF13714">
    <property type="entry name" value="PEP_mutase"/>
    <property type="match status" value="1"/>
</dbReference>
<dbReference type="PANTHER" id="PTHR42905">
    <property type="entry name" value="PHOSPHOENOLPYRUVATE CARBOXYLASE"/>
    <property type="match status" value="1"/>
</dbReference>
<dbReference type="InterPro" id="IPR040442">
    <property type="entry name" value="Pyrv_kinase-like_dom_sf"/>
</dbReference>
<accession>A0A4D7AX46</accession>
<keyword evidence="1" id="KW-0670">Pyruvate</keyword>
<keyword evidence="1" id="KW-0456">Lyase</keyword>
<organism evidence="1 2">
    <name type="scientific">Phreatobacter stygius</name>
    <dbReference type="NCBI Taxonomy" id="1940610"/>
    <lineage>
        <taxon>Bacteria</taxon>
        <taxon>Pseudomonadati</taxon>
        <taxon>Pseudomonadota</taxon>
        <taxon>Alphaproteobacteria</taxon>
        <taxon>Hyphomicrobiales</taxon>
        <taxon>Phreatobacteraceae</taxon>
        <taxon>Phreatobacter</taxon>
    </lineage>
</organism>
<dbReference type="EMBL" id="CP039690">
    <property type="protein sequence ID" value="QCI63503.1"/>
    <property type="molecule type" value="Genomic_DNA"/>
</dbReference>
<evidence type="ECO:0000313" key="1">
    <source>
        <dbReference type="EMBL" id="QCI63503.1"/>
    </source>
</evidence>
<protein>
    <submittedName>
        <fullName evidence="1">Isocitrate lyase/phosphoenolpyruvate mutase family protein</fullName>
    </submittedName>
</protein>
<dbReference type="InterPro" id="IPR039556">
    <property type="entry name" value="ICL/PEPM"/>
</dbReference>
<keyword evidence="2" id="KW-1185">Reference proteome</keyword>
<proteinExistence type="predicted"/>
<dbReference type="Proteomes" id="UP000298781">
    <property type="component" value="Chromosome"/>
</dbReference>
<sequence>MPHDRDDAARLFKALHAAKGGFIMPNAWDGGSAAVLAAAGFPAIATTSAGIAFALAKQDYGVTSAALAVPRDEMFDQMRQIVRVAGVPVNADLEAGYGDSPEAVAETITMAIDAGLAGGNIEDKIPGHRELYDEVLAVERIAAARAAIDARGSAFVLTARSDAILQAGKAGMADGIRRSNRFREAGADCLYVPGASDIETVTELVREITGPINVVMGLGTTKGNARALLAAGVQRISLGGSIARSALGFVRRCAEELRDHGTIGFTEQQISGSDLNALFARARGV</sequence>
<reference evidence="1 2" key="1">
    <citation type="submission" date="2019-04" db="EMBL/GenBank/DDBJ databases">
        <title>Phreatobacter aquaticus sp. nov.</title>
        <authorList>
            <person name="Choi A."/>
        </authorList>
    </citation>
    <scope>NUCLEOTIDE SEQUENCE [LARGE SCALE GENOMIC DNA]</scope>
    <source>
        <strain evidence="1 2">KCTC 52518</strain>
    </source>
</reference>
<dbReference type="AlphaFoldDB" id="A0A4D7AX46"/>
<name>A0A4D7AX46_9HYPH</name>
<dbReference type="SUPFAM" id="SSF51621">
    <property type="entry name" value="Phosphoenolpyruvate/pyruvate domain"/>
    <property type="match status" value="1"/>
</dbReference>
<dbReference type="OrthoDB" id="9785398at2"/>
<dbReference type="Gene3D" id="3.20.20.60">
    <property type="entry name" value="Phosphoenolpyruvate-binding domains"/>
    <property type="match status" value="1"/>
</dbReference>
<dbReference type="PANTHER" id="PTHR42905:SF16">
    <property type="entry name" value="CARBOXYPHOSPHONOENOLPYRUVATE PHOSPHONOMUTASE-LIKE PROTEIN (AFU_ORTHOLOGUE AFUA_5G07230)"/>
    <property type="match status" value="1"/>
</dbReference>
<dbReference type="InterPro" id="IPR015813">
    <property type="entry name" value="Pyrv/PenolPyrv_kinase-like_dom"/>
</dbReference>
<evidence type="ECO:0000313" key="2">
    <source>
        <dbReference type="Proteomes" id="UP000298781"/>
    </source>
</evidence>
<dbReference type="Gene3D" id="6.10.250.2750">
    <property type="match status" value="1"/>
</dbReference>
<dbReference type="CDD" id="cd00377">
    <property type="entry name" value="ICL_PEPM"/>
    <property type="match status" value="1"/>
</dbReference>
<dbReference type="GO" id="GO:0016829">
    <property type="term" value="F:lyase activity"/>
    <property type="evidence" value="ECO:0007669"/>
    <property type="project" value="UniProtKB-KW"/>
</dbReference>
<dbReference type="RefSeq" id="WP_136958961.1">
    <property type="nucleotide sequence ID" value="NZ_CP039690.1"/>
</dbReference>